<gene>
    <name evidence="1" type="ORF">ACI1P1_21800</name>
</gene>
<dbReference type="Proteomes" id="UP001631969">
    <property type="component" value="Unassembled WGS sequence"/>
</dbReference>
<dbReference type="EMBL" id="JBJURJ010000015">
    <property type="protein sequence ID" value="MFM9330930.1"/>
    <property type="molecule type" value="Genomic_DNA"/>
</dbReference>
<comment type="caution">
    <text evidence="1">The sequence shown here is derived from an EMBL/GenBank/DDBJ whole genome shotgun (WGS) entry which is preliminary data.</text>
</comment>
<evidence type="ECO:0000313" key="1">
    <source>
        <dbReference type="EMBL" id="MFM9330930.1"/>
    </source>
</evidence>
<organism evidence="1 2">
    <name type="scientific">Paenibacillus mesotrionivorans</name>
    <dbReference type="NCBI Taxonomy" id="3160968"/>
    <lineage>
        <taxon>Bacteria</taxon>
        <taxon>Bacillati</taxon>
        <taxon>Bacillota</taxon>
        <taxon>Bacilli</taxon>
        <taxon>Bacillales</taxon>
        <taxon>Paenibacillaceae</taxon>
        <taxon>Paenibacillus</taxon>
    </lineage>
</organism>
<name>A0ACC7P2I0_9BACL</name>
<reference evidence="1" key="1">
    <citation type="submission" date="2024-12" db="EMBL/GenBank/DDBJ databases">
        <authorList>
            <person name="Wu N."/>
        </authorList>
    </citation>
    <scope>NUCLEOTIDE SEQUENCE</scope>
    <source>
        <strain evidence="1">P15</strain>
    </source>
</reference>
<sequence length="1004" mass="112082">MSLSTITQLVQLKVEYKVNPLGIDRDKPRFSWRMNSGEAEQYQTAYQLLVASDPVCLTAGAADIWNSGRVDSGQSAAVIYAGPALLASTRYYWKVIVWDKHNIPVHSGEGSYFETGLRSIDGITGWEGARWIAMEGKAPNSPGAPMLRKSVRLNGNVASARLYISALGTYKVHINGRVLGAADEHGNTVYELLPPGWSNYDTTVHYMTYDVTNYLVDQEYAVLGAVLGNGWYNSRISKGSRYYDEKGNGLALLAKLLITLEDGTTQVIVTDTGPGWKATDAGPYRETDIYDGEIYDATLEMNGWDQTQFNDSHWSKVKEHGFARNFPQAKVVSYKGDPARILDALDQHPQTVTVYKGTLHEGSGRNGRGEIGLVEQRRLPRADLLPVTLRPEEHVIFDLGQNMVGVPEITMKGRAGTRLSIRFGEILNDDSEGADGPKGSVYYANLRKAKQTAFYTLKGEPDRETYRPAMTFFGFRYVEITVVGGDSGLEIVELTGKVASSFMNQTGHIETSDADINKLFNNVIWGHRGNYLWIPTDCPQRDERLGWTGDTQLFANTALYNGDCQLFLENYMDILVDSRRTYGPDHASFTSTAPGFKLSNFYSRFRTGKGPVGQSGWADVGIILPWTVWQMTGDTTMMEEHYASMTAYMDWMYAQTGEQYKGPGSIGDWLGFQGTGNQLMSDVYYAYDAILMGEMAKVLHKNEDAAKFEALYLNIKEAFLKRYMSCDENGRVTVKSSIIEDPDDEFEDGIAVYRSVKEDDTQTALLWCLKLGLYAGDDQKQQLIRLLEDNIRNTPEFKAAHPDSTRVHYPENTLSIGFLGVNIIAPVLTDMGLAELAYSLLLQDQMPSWLYSVKNGATTIWERWNSYSAEQGFGNVGMNSFNHYAYGAVAEWMYKYMAGISPDPTNPGFKHILFKPVPDPERRITYVKGSYESLYGSILCGWELEENSFTCRISVPANTSATLYMPARSESELHSEEGLKPVVFGGGQAVYQVKSGHYTFVSKL</sequence>
<evidence type="ECO:0000313" key="2">
    <source>
        <dbReference type="Proteomes" id="UP001631969"/>
    </source>
</evidence>
<accession>A0ACC7P2I0</accession>
<proteinExistence type="predicted"/>
<keyword evidence="2" id="KW-1185">Reference proteome</keyword>
<keyword evidence="1" id="KW-0378">Hydrolase</keyword>
<protein>
    <submittedName>
        <fullName evidence="1">Family 78 glycoside hydrolase catalytic domain</fullName>
    </submittedName>
</protein>